<keyword evidence="3 5" id="KW-0288">FMN</keyword>
<evidence type="ECO:0000256" key="4">
    <source>
        <dbReference type="ARBA" id="ARBA00023002"/>
    </source>
</evidence>
<comment type="similarity">
    <text evidence="5">Belongs to the anaerobic G-3-P dehydrogenase subunit B family.</text>
</comment>
<comment type="similarity">
    <text evidence="1">Belongs to the carotenoid/retinoid oxidoreductase family.</text>
</comment>
<dbReference type="Proteomes" id="UP000461443">
    <property type="component" value="Unassembled WGS sequence"/>
</dbReference>
<dbReference type="NCBIfam" id="NF003720">
    <property type="entry name" value="PRK05329.1-3"/>
    <property type="match status" value="1"/>
</dbReference>
<dbReference type="InterPro" id="IPR036188">
    <property type="entry name" value="FAD/NAD-bd_sf"/>
</dbReference>
<protein>
    <recommendedName>
        <fullName evidence="5">Anaerobic glycerol-3-phosphate dehydrogenase subunit B</fullName>
        <shortName evidence="5">Anaerobic G-3-P dehydrogenase subunit B</shortName>
        <shortName evidence="5">Anaerobic G3Pdhase B</shortName>
        <ecNumber evidence="5">1.1.5.3</ecNumber>
    </recommendedName>
</protein>
<gene>
    <name evidence="5 7" type="primary">glpB</name>
    <name evidence="7" type="ORF">GRH90_05795</name>
</gene>
<reference evidence="7 8" key="1">
    <citation type="submission" date="2019-12" db="EMBL/GenBank/DDBJ databases">
        <authorList>
            <person name="Lee S.D."/>
        </authorList>
    </citation>
    <scope>NUCLEOTIDE SEQUENCE [LARGE SCALE GENOMIC DNA]</scope>
    <source>
        <strain evidence="7 8">SAP-6</strain>
    </source>
</reference>
<name>A0A845SLW6_9GAMM</name>
<dbReference type="NCBIfam" id="NF003721">
    <property type="entry name" value="PRK05329.1-4"/>
    <property type="match status" value="1"/>
</dbReference>
<keyword evidence="8" id="KW-1185">Reference proteome</keyword>
<feature type="domain" description="FAD-dependent oxidoreductase 2 FAD-binding" evidence="6">
    <location>
        <begin position="4"/>
        <end position="404"/>
    </location>
</feature>
<comment type="catalytic activity">
    <reaction evidence="5">
        <text>a quinone + sn-glycerol 3-phosphate = dihydroxyacetone phosphate + a quinol</text>
        <dbReference type="Rhea" id="RHEA:18977"/>
        <dbReference type="ChEBI" id="CHEBI:24646"/>
        <dbReference type="ChEBI" id="CHEBI:57597"/>
        <dbReference type="ChEBI" id="CHEBI:57642"/>
        <dbReference type="ChEBI" id="CHEBI:132124"/>
        <dbReference type="EC" id="1.1.5.3"/>
    </reaction>
</comment>
<dbReference type="UniPathway" id="UPA00618">
    <property type="reaction ID" value="UER00673"/>
</dbReference>
<evidence type="ECO:0000313" key="8">
    <source>
        <dbReference type="Proteomes" id="UP000461443"/>
    </source>
</evidence>
<comment type="cofactor">
    <cofactor evidence="5">
        <name>FMN</name>
        <dbReference type="ChEBI" id="CHEBI:58210"/>
    </cofactor>
</comment>
<dbReference type="EC" id="1.1.5.3" evidence="5"/>
<dbReference type="PROSITE" id="PS51257">
    <property type="entry name" value="PROKAR_LIPOPROTEIN"/>
    <property type="match status" value="1"/>
</dbReference>
<evidence type="ECO:0000256" key="2">
    <source>
        <dbReference type="ARBA" id="ARBA00022630"/>
    </source>
</evidence>
<evidence type="ECO:0000313" key="7">
    <source>
        <dbReference type="EMBL" id="NDL62265.1"/>
    </source>
</evidence>
<dbReference type="GO" id="GO:0009331">
    <property type="term" value="C:glycerol-3-phosphate dehydrogenase (FAD) complex"/>
    <property type="evidence" value="ECO:0007669"/>
    <property type="project" value="InterPro"/>
</dbReference>
<dbReference type="NCBIfam" id="NF003718">
    <property type="entry name" value="PRK05329.1-1"/>
    <property type="match status" value="1"/>
</dbReference>
<dbReference type="PANTHER" id="PTHR43734:SF7">
    <property type="entry name" value="4,4'-DIAPONEUROSPORENE OXYGENASE"/>
    <property type="match status" value="1"/>
</dbReference>
<proteinExistence type="inferred from homology"/>
<comment type="subunit">
    <text evidence="5">Composed of a catalytic GlpA/B dimer and of membrane bound GlpC.</text>
</comment>
<dbReference type="InterPro" id="IPR003953">
    <property type="entry name" value="FAD-dep_OxRdtase_2_FAD-bd"/>
</dbReference>
<dbReference type="GO" id="GO:0019563">
    <property type="term" value="P:glycerol catabolic process"/>
    <property type="evidence" value="ECO:0007669"/>
    <property type="project" value="UniProtKB-UniRule"/>
</dbReference>
<keyword evidence="2 5" id="KW-0285">Flavoprotein</keyword>
<comment type="pathway">
    <text evidence="5">Polyol metabolism; glycerol degradation via glycerol kinase pathway; glycerone phosphate from sn-glycerol 3-phosphate (anaerobic route): step 1/1.</text>
</comment>
<evidence type="ECO:0000256" key="5">
    <source>
        <dbReference type="HAMAP-Rule" id="MF_00753"/>
    </source>
</evidence>
<dbReference type="NCBIfam" id="TIGR03378">
    <property type="entry name" value="glycerol3P_GlpB"/>
    <property type="match status" value="1"/>
</dbReference>
<dbReference type="NCBIfam" id="NF003719">
    <property type="entry name" value="PRK05329.1-2"/>
    <property type="match status" value="1"/>
</dbReference>
<comment type="caution">
    <text evidence="7">The sequence shown here is derived from an EMBL/GenBank/DDBJ whole genome shotgun (WGS) entry which is preliminary data.</text>
</comment>
<sequence>MKFDAVVIGGGLAGLSCAISLAEQGLRPAVVSAGQSALFFSSGSLDLLARLPDGTPVASPPEALAALAQQAPHHPYSLLGAREVMARAAQAQALLARCDIALVGRPAQNHLRVTPLGTRRATWLSPREVPVTPWDGALPWQKVVIVGIEGFLDFEASIVAASLAAEQGLAAGTACLRLPALDRLRANPSEFRAVNIARVLDLPESFPALAAELSRLAGDAQCLILPACIGLDSPEPLERLRAAVDRPIYLLPTLPPSLLGMRLYQALRQRLNRLGGVFMPGDRVLKAQFDGRRIVSVTTRNHADIPLRARQVVLAGGSFFSNGLATNRERVYEPVFGLDVHSHADRDAWSRADFFVPQPYLQYGVKTDNRLRALLGGEPIENLYAVGAVLGGYDPLSQGCGAGVSLVSALHAAGRIALSLEENHEPAL</sequence>
<dbReference type="PANTHER" id="PTHR43734">
    <property type="entry name" value="PHYTOENE DESATURASE"/>
    <property type="match status" value="1"/>
</dbReference>
<keyword evidence="4 5" id="KW-0560">Oxidoreductase</keyword>
<organism evidence="7 8">
    <name type="scientific">Acerihabitans arboris</name>
    <dbReference type="NCBI Taxonomy" id="2691583"/>
    <lineage>
        <taxon>Bacteria</taxon>
        <taxon>Pseudomonadati</taxon>
        <taxon>Pseudomonadota</taxon>
        <taxon>Gammaproteobacteria</taxon>
        <taxon>Enterobacterales</taxon>
        <taxon>Pectobacteriaceae</taxon>
        <taxon>Acerihabitans</taxon>
    </lineage>
</organism>
<dbReference type="AlphaFoldDB" id="A0A845SLW6"/>
<evidence type="ECO:0000256" key="3">
    <source>
        <dbReference type="ARBA" id="ARBA00022643"/>
    </source>
</evidence>
<dbReference type="SUPFAM" id="SSF51905">
    <property type="entry name" value="FAD/NAD(P)-binding domain"/>
    <property type="match status" value="1"/>
</dbReference>
<dbReference type="RefSeq" id="WP_162365070.1">
    <property type="nucleotide sequence ID" value="NZ_WUBS01000003.1"/>
</dbReference>
<comment type="function">
    <text evidence="5">Conversion of glycerol 3-phosphate to dihydroxyacetone. Uses fumarate or nitrate as electron acceptor.</text>
</comment>
<reference evidence="7 8" key="2">
    <citation type="submission" date="2020-02" db="EMBL/GenBank/DDBJ databases">
        <title>The new genus of Enterobacteriales.</title>
        <authorList>
            <person name="Kim I.S."/>
        </authorList>
    </citation>
    <scope>NUCLEOTIDE SEQUENCE [LARGE SCALE GENOMIC DNA]</scope>
    <source>
        <strain evidence="7 8">SAP-6</strain>
    </source>
</reference>
<evidence type="ECO:0000256" key="1">
    <source>
        <dbReference type="ARBA" id="ARBA00006046"/>
    </source>
</evidence>
<dbReference type="Gene3D" id="3.50.50.60">
    <property type="entry name" value="FAD/NAD(P)-binding domain"/>
    <property type="match status" value="1"/>
</dbReference>
<dbReference type="HAMAP" id="MF_00753">
    <property type="entry name" value="Glycerol3P_GlpB"/>
    <property type="match status" value="1"/>
</dbReference>
<dbReference type="EMBL" id="WUBS01000003">
    <property type="protein sequence ID" value="NDL62265.1"/>
    <property type="molecule type" value="Genomic_DNA"/>
</dbReference>
<dbReference type="PIRSF" id="PIRSF000141">
    <property type="entry name" value="Anaerobic_G3P_dh"/>
    <property type="match status" value="1"/>
</dbReference>
<evidence type="ECO:0000259" key="6">
    <source>
        <dbReference type="Pfam" id="PF00890"/>
    </source>
</evidence>
<accession>A0A845SLW6</accession>
<dbReference type="Pfam" id="PF00890">
    <property type="entry name" value="FAD_binding_2"/>
    <property type="match status" value="1"/>
</dbReference>
<dbReference type="GO" id="GO:0004368">
    <property type="term" value="F:glycerol-3-phosphate dehydrogenase (quinone) activity"/>
    <property type="evidence" value="ECO:0007669"/>
    <property type="project" value="UniProtKB-UniRule"/>
</dbReference>
<dbReference type="InterPro" id="IPR009158">
    <property type="entry name" value="G3P_DH_GlpB_su"/>
</dbReference>